<evidence type="ECO:0000256" key="2">
    <source>
        <dbReference type="ARBA" id="ARBA00022679"/>
    </source>
</evidence>
<dbReference type="SUPFAM" id="SSF51161">
    <property type="entry name" value="Trimeric LpxA-like enzymes"/>
    <property type="match status" value="1"/>
</dbReference>
<sequence>MDLSRFDNSRFDRGAPRSKEALWWVVRSVFFAGWLPLPSRLRVFWLGLFGAKVGVGVVIRSQVNITFPWRFECGNHVWIGEGVTILSLARVRLGDNVCVSQQAFLCTGSHDFERETFDLIARPITIASGSWVGARAFVGPGVELGAGSRCLAGATVVKPVAAGVTVGGVPARPRETV</sequence>
<dbReference type="PANTHER" id="PTHR23416">
    <property type="entry name" value="SIALIC ACID SYNTHASE-RELATED"/>
    <property type="match status" value="1"/>
</dbReference>
<dbReference type="OrthoDB" id="9815592at2"/>
<evidence type="ECO:0000313" key="4">
    <source>
        <dbReference type="Proteomes" id="UP000027432"/>
    </source>
</evidence>
<keyword evidence="4" id="KW-1185">Reference proteome</keyword>
<comment type="caution">
    <text evidence="3">The sequence shown here is derived from an EMBL/GenBank/DDBJ whole genome shotgun (WGS) entry which is preliminary data.</text>
</comment>
<protein>
    <recommendedName>
        <fullName evidence="5">Acetyltransferase</fullName>
    </recommendedName>
</protein>
<comment type="similarity">
    <text evidence="1">Belongs to the transferase hexapeptide repeat family.</text>
</comment>
<organism evidence="3 4">
    <name type="scientific">Thioclava pacifica DSM 10166</name>
    <dbReference type="NCBI Taxonomy" id="1353537"/>
    <lineage>
        <taxon>Bacteria</taxon>
        <taxon>Pseudomonadati</taxon>
        <taxon>Pseudomonadota</taxon>
        <taxon>Alphaproteobacteria</taxon>
        <taxon>Rhodobacterales</taxon>
        <taxon>Paracoccaceae</taxon>
        <taxon>Thioclava</taxon>
    </lineage>
</organism>
<reference evidence="3 4" key="1">
    <citation type="submission" date="2013-07" db="EMBL/GenBank/DDBJ databases">
        <title>Thioclava pacifica DSM 10166 Genome Sequencing.</title>
        <authorList>
            <person name="Lai Q."/>
            <person name="Shao Z."/>
        </authorList>
    </citation>
    <scope>NUCLEOTIDE SEQUENCE [LARGE SCALE GENOMIC DNA]</scope>
    <source>
        <strain evidence="3 4">DSM 10166</strain>
    </source>
</reference>
<evidence type="ECO:0008006" key="5">
    <source>
        <dbReference type="Google" id="ProtNLM"/>
    </source>
</evidence>
<dbReference type="PANTHER" id="PTHR23416:SF23">
    <property type="entry name" value="ACETYLTRANSFERASE C18B11.09C-RELATED"/>
    <property type="match status" value="1"/>
</dbReference>
<dbReference type="GO" id="GO:0008374">
    <property type="term" value="F:O-acyltransferase activity"/>
    <property type="evidence" value="ECO:0007669"/>
    <property type="project" value="TreeGrafter"/>
</dbReference>
<dbReference type="RefSeq" id="WP_038074654.1">
    <property type="nucleotide sequence ID" value="NZ_AUND01000009.1"/>
</dbReference>
<dbReference type="Gene3D" id="2.160.10.10">
    <property type="entry name" value="Hexapeptide repeat proteins"/>
    <property type="match status" value="1"/>
</dbReference>
<dbReference type="EMBL" id="AUND01000009">
    <property type="protein sequence ID" value="KEO54708.1"/>
    <property type="molecule type" value="Genomic_DNA"/>
</dbReference>
<accession>A0A074JGL3</accession>
<evidence type="ECO:0000256" key="1">
    <source>
        <dbReference type="ARBA" id="ARBA00007274"/>
    </source>
</evidence>
<dbReference type="InterPro" id="IPR011004">
    <property type="entry name" value="Trimer_LpxA-like_sf"/>
</dbReference>
<dbReference type="NCBIfam" id="NF007797">
    <property type="entry name" value="PRK10502.1"/>
    <property type="match status" value="1"/>
</dbReference>
<gene>
    <name evidence="3" type="ORF">TP2_17385</name>
</gene>
<dbReference type="STRING" id="1353537.TP2_17385"/>
<dbReference type="GO" id="GO:0005829">
    <property type="term" value="C:cytosol"/>
    <property type="evidence" value="ECO:0007669"/>
    <property type="project" value="TreeGrafter"/>
</dbReference>
<dbReference type="AlphaFoldDB" id="A0A074JGL3"/>
<dbReference type="Proteomes" id="UP000027432">
    <property type="component" value="Unassembled WGS sequence"/>
</dbReference>
<proteinExistence type="inferred from homology"/>
<dbReference type="eggNOG" id="COG0110">
    <property type="taxonomic scope" value="Bacteria"/>
</dbReference>
<name>A0A074JGL3_9RHOB</name>
<keyword evidence="2" id="KW-0808">Transferase</keyword>
<dbReference type="InterPro" id="IPR051159">
    <property type="entry name" value="Hexapeptide_acetyltransf"/>
</dbReference>
<evidence type="ECO:0000313" key="3">
    <source>
        <dbReference type="EMBL" id="KEO54708.1"/>
    </source>
</evidence>